<dbReference type="PANTHER" id="PTHR43437">
    <property type="entry name" value="HYDROXYACYL-THIOESTER DEHYDRATASE TYPE 2, MITOCHONDRIAL-RELATED"/>
    <property type="match status" value="1"/>
</dbReference>
<sequence>MTLQDIKEISTGGQRVIRQQFSLGQEDFNRFADLSGDHNPIHVDPAYAAGTRFGATVSHGMLLFSVLRGVIEDHYPGSRLVNQDLKFPAPTYTDELFTVTLVEEAVTDSGVELTTTVVKADGQRGLEGRCQLALAGEGKA</sequence>
<protein>
    <recommendedName>
        <fullName evidence="1">MaoC-like domain-containing protein</fullName>
    </recommendedName>
</protein>
<dbReference type="InterPro" id="IPR002539">
    <property type="entry name" value="MaoC-like_dom"/>
</dbReference>
<dbReference type="Pfam" id="PF01575">
    <property type="entry name" value="MaoC_dehydratas"/>
    <property type="match status" value="1"/>
</dbReference>
<dbReference type="RefSeq" id="WP_067083518.1">
    <property type="nucleotide sequence ID" value="NZ_LRFG02000002.1"/>
</dbReference>
<dbReference type="EMBL" id="LRFG02000002">
    <property type="protein sequence ID" value="PCO05947.1"/>
    <property type="molecule type" value="Genomic_DNA"/>
</dbReference>
<dbReference type="InterPro" id="IPR003965">
    <property type="entry name" value="Fatty_acid_synthase"/>
</dbReference>
<gene>
    <name evidence="2" type="ORF">AWR36_008085</name>
</gene>
<organism evidence="2 3">
    <name type="scientific">Microbulbifer flavimaris</name>
    <dbReference type="NCBI Taxonomy" id="1781068"/>
    <lineage>
        <taxon>Bacteria</taxon>
        <taxon>Pseudomonadati</taxon>
        <taxon>Pseudomonadota</taxon>
        <taxon>Gammaproteobacteria</taxon>
        <taxon>Cellvibrionales</taxon>
        <taxon>Microbulbiferaceae</taxon>
        <taxon>Microbulbifer</taxon>
    </lineage>
</organism>
<comment type="caution">
    <text evidence="2">The sequence shown here is derived from an EMBL/GenBank/DDBJ whole genome shotgun (WGS) entry which is preliminary data.</text>
</comment>
<dbReference type="InterPro" id="IPR050965">
    <property type="entry name" value="UPF0336/Enoyl-CoA_hydratase"/>
</dbReference>
<dbReference type="SUPFAM" id="SSF54637">
    <property type="entry name" value="Thioesterase/thiol ester dehydrase-isomerase"/>
    <property type="match status" value="1"/>
</dbReference>
<name>A0ABX4I0Q3_9GAMM</name>
<reference evidence="2" key="1">
    <citation type="submission" date="2017-08" db="EMBL/GenBank/DDBJ databases">
        <title>Microbulbifer marisrubri sp. nov., a halophilic alphaproteobacterium isolated from marine sediment of the Yellow Sea, China.</title>
        <authorList>
            <person name="Zhang G."/>
            <person name="Xiong Q."/>
        </authorList>
    </citation>
    <scope>NUCLEOTIDE SEQUENCE [LARGE SCALE GENOMIC DNA]</scope>
    <source>
        <strain evidence="2">WRN-8</strain>
    </source>
</reference>
<dbReference type="InterPro" id="IPR029069">
    <property type="entry name" value="HotDog_dom_sf"/>
</dbReference>
<evidence type="ECO:0000313" key="2">
    <source>
        <dbReference type="EMBL" id="PCO05947.1"/>
    </source>
</evidence>
<dbReference type="PRINTS" id="PR01483">
    <property type="entry name" value="FASYNTHASE"/>
</dbReference>
<evidence type="ECO:0000259" key="1">
    <source>
        <dbReference type="Pfam" id="PF01575"/>
    </source>
</evidence>
<dbReference type="PANTHER" id="PTHR43437:SF3">
    <property type="entry name" value="HYDROXYACYL-THIOESTER DEHYDRATASE TYPE 2, MITOCHONDRIAL"/>
    <property type="match status" value="1"/>
</dbReference>
<proteinExistence type="predicted"/>
<keyword evidence="3" id="KW-1185">Reference proteome</keyword>
<feature type="domain" description="MaoC-like" evidence="1">
    <location>
        <begin position="16"/>
        <end position="110"/>
    </location>
</feature>
<dbReference type="Gene3D" id="3.10.129.10">
    <property type="entry name" value="Hotdog Thioesterase"/>
    <property type="match status" value="1"/>
</dbReference>
<accession>A0ABX4I0Q3</accession>
<evidence type="ECO:0000313" key="3">
    <source>
        <dbReference type="Proteomes" id="UP000218427"/>
    </source>
</evidence>
<dbReference type="Proteomes" id="UP000218427">
    <property type="component" value="Unassembled WGS sequence"/>
</dbReference>